<sequence>MAEWEPWCSGEVLVGSGAEGDLVALVEPLSFWGGVDDTTGAIIDGHHPQVGIILAGSALLMGATRGSSSSTSTLLECIRRRTAPEVLLFTDTDPILVVAAVVAWELYGRGPTVVLLSASPDVDGVTRVRVDNDGRVSARRNFERERT</sequence>
<dbReference type="EMBL" id="CAFBNE010000025">
    <property type="protein sequence ID" value="CAB4942927.1"/>
    <property type="molecule type" value="Genomic_DNA"/>
</dbReference>
<dbReference type="Gene3D" id="3.50.30.10">
    <property type="entry name" value="Phosphohistidine domain"/>
    <property type="match status" value="1"/>
</dbReference>
<accession>A0A6J7JJA9</accession>
<protein>
    <submittedName>
        <fullName evidence="3">Unannotated protein</fullName>
    </submittedName>
</protein>
<dbReference type="GO" id="GO:0016829">
    <property type="term" value="F:lyase activity"/>
    <property type="evidence" value="ECO:0007669"/>
    <property type="project" value="UniProtKB-KW"/>
</dbReference>
<dbReference type="AlphaFoldDB" id="A0A6J7JJA9"/>
<reference evidence="3" key="1">
    <citation type="submission" date="2020-05" db="EMBL/GenBank/DDBJ databases">
        <authorList>
            <person name="Chiriac C."/>
            <person name="Salcher M."/>
            <person name="Ghai R."/>
            <person name="Kavagutti S V."/>
        </authorList>
    </citation>
    <scope>NUCLEOTIDE SEQUENCE</scope>
</reference>
<evidence type="ECO:0000256" key="1">
    <source>
        <dbReference type="ARBA" id="ARBA00023239"/>
    </source>
</evidence>
<dbReference type="SUPFAM" id="SSF52016">
    <property type="entry name" value="LeuD/IlvD-like"/>
    <property type="match status" value="1"/>
</dbReference>
<proteinExistence type="predicted"/>
<name>A0A6J7JJA9_9ZZZZ</name>
<dbReference type="InterPro" id="IPR002840">
    <property type="entry name" value="PMDh-S-like_dom"/>
</dbReference>
<dbReference type="PANTHER" id="PTHR36577">
    <property type="entry name" value="DUF521 DOMAIN PROTEIN (AFU_ORTHOLOGUE AFUA_6G00490)"/>
    <property type="match status" value="1"/>
</dbReference>
<dbReference type="Pfam" id="PF01989">
    <property type="entry name" value="AcnX_swivel_put"/>
    <property type="match status" value="1"/>
</dbReference>
<organism evidence="3">
    <name type="scientific">freshwater metagenome</name>
    <dbReference type="NCBI Taxonomy" id="449393"/>
    <lineage>
        <taxon>unclassified sequences</taxon>
        <taxon>metagenomes</taxon>
        <taxon>ecological metagenomes</taxon>
    </lineage>
</organism>
<dbReference type="PANTHER" id="PTHR36577:SF3">
    <property type="entry name" value="DUF521 DOMAIN PROTEIN (AFU_ORTHOLOGUE AFUA_6G00490)"/>
    <property type="match status" value="1"/>
</dbReference>
<gene>
    <name evidence="3" type="ORF">UFOPK3772_01045</name>
</gene>
<keyword evidence="1" id="KW-0456">Lyase</keyword>
<feature type="domain" description="Phosphomevalonate dehydratase small subunit-like" evidence="2">
    <location>
        <begin position="29"/>
        <end position="103"/>
    </location>
</feature>
<evidence type="ECO:0000259" key="2">
    <source>
        <dbReference type="Pfam" id="PF01989"/>
    </source>
</evidence>
<evidence type="ECO:0000313" key="3">
    <source>
        <dbReference type="EMBL" id="CAB4942927.1"/>
    </source>
</evidence>